<evidence type="ECO:0000313" key="8">
    <source>
        <dbReference type="EMBL" id="TDQ42011.1"/>
    </source>
</evidence>
<dbReference type="OrthoDB" id="265478at2"/>
<dbReference type="EMBL" id="SNYJ01000002">
    <property type="protein sequence ID" value="TDQ42011.1"/>
    <property type="molecule type" value="Genomic_DNA"/>
</dbReference>
<dbReference type="PANTHER" id="PTHR33545:SF3">
    <property type="entry name" value="UPF0750 MEMBRANE PROTEIN YQFU"/>
    <property type="match status" value="1"/>
</dbReference>
<dbReference type="PANTHER" id="PTHR33545">
    <property type="entry name" value="UPF0750 MEMBRANE PROTEIN YITT-RELATED"/>
    <property type="match status" value="1"/>
</dbReference>
<evidence type="ECO:0000256" key="3">
    <source>
        <dbReference type="ARBA" id="ARBA00022692"/>
    </source>
</evidence>
<sequence>MEQKKKRFLYKLLTRLILVPIGALIVAIGLEIFLVPNEIIDGGITGISIMLSSVTPLSLGIYLFLLNLPFVFLGYKQIGKTFALTTLLGVTCLAISTFALHDVPGLIEDQLLSSVFGGLLVGVGVGLVIRNGGSTDGTEVLAVLFTKKSPFSVGEIVLFLNFFIIATAGFVYNWESALYSMIAYFIAYKMIDVTVAGMDGSKSVWIISDKAHEIGSAINDRLGRGVTYLHGEGAFSGDDKKVIFTVITRVEESKLHSIVEDMDENAFLAVGNIQDVKGGQFKKRDIH</sequence>
<keyword evidence="5 6" id="KW-0472">Membrane</keyword>
<dbReference type="InterPro" id="IPR003740">
    <property type="entry name" value="YitT"/>
</dbReference>
<dbReference type="Pfam" id="PF02588">
    <property type="entry name" value="YitT_membrane"/>
    <property type="match status" value="1"/>
</dbReference>
<evidence type="ECO:0000256" key="1">
    <source>
        <dbReference type="ARBA" id="ARBA00004651"/>
    </source>
</evidence>
<comment type="caution">
    <text evidence="8">The sequence shown here is derived from an EMBL/GenBank/DDBJ whole genome shotgun (WGS) entry which is preliminary data.</text>
</comment>
<dbReference type="CDD" id="cd16380">
    <property type="entry name" value="YitT_C"/>
    <property type="match status" value="1"/>
</dbReference>
<keyword evidence="4 6" id="KW-1133">Transmembrane helix</keyword>
<feature type="transmembrane region" description="Helical" evidence="6">
    <location>
        <begin position="12"/>
        <end position="34"/>
    </location>
</feature>
<evidence type="ECO:0000313" key="9">
    <source>
        <dbReference type="Proteomes" id="UP000295632"/>
    </source>
</evidence>
<gene>
    <name evidence="8" type="ORF">EV213_10239</name>
</gene>
<feature type="transmembrane region" description="Helical" evidence="6">
    <location>
        <begin position="150"/>
        <end position="172"/>
    </location>
</feature>
<keyword evidence="3 6" id="KW-0812">Transmembrane</keyword>
<organism evidence="8 9">
    <name type="scientific">Aureibacillus halotolerans</name>
    <dbReference type="NCBI Taxonomy" id="1508390"/>
    <lineage>
        <taxon>Bacteria</taxon>
        <taxon>Bacillati</taxon>
        <taxon>Bacillota</taxon>
        <taxon>Bacilli</taxon>
        <taxon>Bacillales</taxon>
        <taxon>Bacillaceae</taxon>
        <taxon>Aureibacillus</taxon>
    </lineage>
</organism>
<reference evidence="8 9" key="1">
    <citation type="submission" date="2019-03" db="EMBL/GenBank/DDBJ databases">
        <title>Genomic Encyclopedia of Type Strains, Phase IV (KMG-IV): sequencing the most valuable type-strain genomes for metagenomic binning, comparative biology and taxonomic classification.</title>
        <authorList>
            <person name="Goeker M."/>
        </authorList>
    </citation>
    <scope>NUCLEOTIDE SEQUENCE [LARGE SCALE GENOMIC DNA]</scope>
    <source>
        <strain evidence="8 9">DSM 28697</strain>
    </source>
</reference>
<evidence type="ECO:0000256" key="4">
    <source>
        <dbReference type="ARBA" id="ARBA00022989"/>
    </source>
</evidence>
<comment type="subcellular location">
    <subcellularLocation>
        <location evidence="1">Cell membrane</location>
        <topology evidence="1">Multi-pass membrane protein</topology>
    </subcellularLocation>
</comment>
<keyword evidence="9" id="KW-1185">Reference proteome</keyword>
<dbReference type="InterPro" id="IPR051461">
    <property type="entry name" value="UPF0750_membrane"/>
</dbReference>
<feature type="transmembrane region" description="Helical" evidence="6">
    <location>
        <begin position="111"/>
        <end position="129"/>
    </location>
</feature>
<protein>
    <submittedName>
        <fullName evidence="8">Uncharacterized membrane-anchored protein YitT (DUF2179 family)</fullName>
    </submittedName>
</protein>
<feature type="transmembrane region" description="Helical" evidence="6">
    <location>
        <begin position="82"/>
        <end position="99"/>
    </location>
</feature>
<dbReference type="GO" id="GO:0005886">
    <property type="term" value="C:plasma membrane"/>
    <property type="evidence" value="ECO:0007669"/>
    <property type="project" value="UniProtKB-SubCell"/>
</dbReference>
<feature type="transmembrane region" description="Helical" evidence="6">
    <location>
        <begin position="54"/>
        <end position="75"/>
    </location>
</feature>
<accession>A0A4R6U6T7</accession>
<feature type="domain" description="DUF2179" evidence="7">
    <location>
        <begin position="224"/>
        <end position="278"/>
    </location>
</feature>
<name>A0A4R6U6T7_9BACI</name>
<dbReference type="InterPro" id="IPR015867">
    <property type="entry name" value="N-reg_PII/ATP_PRibTrfase_C"/>
</dbReference>
<evidence type="ECO:0000256" key="6">
    <source>
        <dbReference type="SAM" id="Phobius"/>
    </source>
</evidence>
<dbReference type="Proteomes" id="UP000295632">
    <property type="component" value="Unassembled WGS sequence"/>
</dbReference>
<evidence type="ECO:0000256" key="5">
    <source>
        <dbReference type="ARBA" id="ARBA00023136"/>
    </source>
</evidence>
<dbReference type="Pfam" id="PF10035">
    <property type="entry name" value="DUF2179"/>
    <property type="match status" value="1"/>
</dbReference>
<dbReference type="InterPro" id="IPR019264">
    <property type="entry name" value="DUF2179"/>
</dbReference>
<dbReference type="RefSeq" id="WP_133578910.1">
    <property type="nucleotide sequence ID" value="NZ_SNYJ01000002.1"/>
</dbReference>
<evidence type="ECO:0000259" key="7">
    <source>
        <dbReference type="Pfam" id="PF10035"/>
    </source>
</evidence>
<evidence type="ECO:0000256" key="2">
    <source>
        <dbReference type="ARBA" id="ARBA00022475"/>
    </source>
</evidence>
<proteinExistence type="predicted"/>
<keyword evidence="2" id="KW-1003">Cell membrane</keyword>
<dbReference type="PIRSF" id="PIRSF006483">
    <property type="entry name" value="Membrane_protein_YitT"/>
    <property type="match status" value="1"/>
</dbReference>
<dbReference type="Gene3D" id="3.30.70.120">
    <property type="match status" value="1"/>
</dbReference>
<dbReference type="AlphaFoldDB" id="A0A4R6U6T7"/>